<gene>
    <name evidence="1" type="ORF">POCTA_138.1.T0410004</name>
</gene>
<name>A0A8S1UAA7_PAROT</name>
<dbReference type="AlphaFoldDB" id="A0A8S1UAA7"/>
<evidence type="ECO:0000313" key="1">
    <source>
        <dbReference type="EMBL" id="CAD8161965.1"/>
    </source>
</evidence>
<comment type="caution">
    <text evidence="1">The sequence shown here is derived from an EMBL/GenBank/DDBJ whole genome shotgun (WGS) entry which is preliminary data.</text>
</comment>
<accession>A0A8S1UAA7</accession>
<dbReference type="EMBL" id="CAJJDP010000041">
    <property type="protein sequence ID" value="CAD8161965.1"/>
    <property type="molecule type" value="Genomic_DNA"/>
</dbReference>
<keyword evidence="2" id="KW-1185">Reference proteome</keyword>
<dbReference type="Proteomes" id="UP000683925">
    <property type="component" value="Unassembled WGS sequence"/>
</dbReference>
<proteinExistence type="predicted"/>
<evidence type="ECO:0000313" key="2">
    <source>
        <dbReference type="Proteomes" id="UP000683925"/>
    </source>
</evidence>
<protein>
    <submittedName>
        <fullName evidence="1">Uncharacterized protein</fullName>
    </submittedName>
</protein>
<sequence length="100" mass="11590">MGFGEGWTNLGKLAVRQKEIQFNMPIMIQVIGQNILALFYKLQSVFIKTAILEQLQVGDQEILNLFNLIGFETESNAQMNRYRPNSFQLKTDVLIFEYVK</sequence>
<organism evidence="1 2">
    <name type="scientific">Paramecium octaurelia</name>
    <dbReference type="NCBI Taxonomy" id="43137"/>
    <lineage>
        <taxon>Eukaryota</taxon>
        <taxon>Sar</taxon>
        <taxon>Alveolata</taxon>
        <taxon>Ciliophora</taxon>
        <taxon>Intramacronucleata</taxon>
        <taxon>Oligohymenophorea</taxon>
        <taxon>Peniculida</taxon>
        <taxon>Parameciidae</taxon>
        <taxon>Paramecium</taxon>
    </lineage>
</organism>
<reference evidence="1" key="1">
    <citation type="submission" date="2021-01" db="EMBL/GenBank/DDBJ databases">
        <authorList>
            <consortium name="Genoscope - CEA"/>
            <person name="William W."/>
        </authorList>
    </citation>
    <scope>NUCLEOTIDE SEQUENCE</scope>
</reference>